<dbReference type="GO" id="GO:0046847">
    <property type="term" value="P:filopodium assembly"/>
    <property type="evidence" value="ECO:0007669"/>
    <property type="project" value="TreeGrafter"/>
</dbReference>
<dbReference type="GO" id="GO:0097228">
    <property type="term" value="C:sperm principal piece"/>
    <property type="evidence" value="ECO:0007669"/>
    <property type="project" value="TreeGrafter"/>
</dbReference>
<accession>A0AA88IIA7</accession>
<dbReference type="EMBL" id="JAVHJS010000026">
    <property type="protein sequence ID" value="KAK2814910.1"/>
    <property type="molecule type" value="Genomic_DNA"/>
</dbReference>
<dbReference type="PANTHER" id="PTHR23314">
    <property type="entry name" value="SPERM-ASSOCIATED ANTIGEN 6 ARMADILLO REPEAT-CONTAINING"/>
    <property type="match status" value="1"/>
</dbReference>
<dbReference type="InterPro" id="IPR011989">
    <property type="entry name" value="ARM-like"/>
</dbReference>
<keyword evidence="3" id="KW-1185">Reference proteome</keyword>
<evidence type="ECO:0008006" key="4">
    <source>
        <dbReference type="Google" id="ProtNLM"/>
    </source>
</evidence>
<keyword evidence="1" id="KW-0812">Transmembrane</keyword>
<dbReference type="Gene3D" id="1.25.10.10">
    <property type="entry name" value="Leucine-rich Repeat Variant"/>
    <property type="match status" value="2"/>
</dbReference>
<dbReference type="Pfam" id="PF00514">
    <property type="entry name" value="Arm"/>
    <property type="match status" value="2"/>
</dbReference>
<keyword evidence="1" id="KW-0472">Membrane</keyword>
<dbReference type="SUPFAM" id="SSF48371">
    <property type="entry name" value="ARM repeat"/>
    <property type="match status" value="1"/>
</dbReference>
<dbReference type="GO" id="GO:0005576">
    <property type="term" value="C:extracellular region"/>
    <property type="evidence" value="ECO:0007669"/>
    <property type="project" value="GOC"/>
</dbReference>
<dbReference type="GO" id="GO:1990138">
    <property type="term" value="P:neuron projection extension"/>
    <property type="evidence" value="ECO:0007669"/>
    <property type="project" value="TreeGrafter"/>
</dbReference>
<organism evidence="2 3">
    <name type="scientific">Tachysurus vachellii</name>
    <name type="common">Darkbarbel catfish</name>
    <name type="synonym">Pelteobagrus vachellii</name>
    <dbReference type="NCBI Taxonomy" id="175792"/>
    <lineage>
        <taxon>Eukaryota</taxon>
        <taxon>Metazoa</taxon>
        <taxon>Chordata</taxon>
        <taxon>Craniata</taxon>
        <taxon>Vertebrata</taxon>
        <taxon>Euteleostomi</taxon>
        <taxon>Actinopterygii</taxon>
        <taxon>Neopterygii</taxon>
        <taxon>Teleostei</taxon>
        <taxon>Ostariophysi</taxon>
        <taxon>Siluriformes</taxon>
        <taxon>Bagridae</taxon>
        <taxon>Tachysurus</taxon>
    </lineage>
</organism>
<dbReference type="GO" id="GO:0015630">
    <property type="term" value="C:microtubule cytoskeleton"/>
    <property type="evidence" value="ECO:0007669"/>
    <property type="project" value="TreeGrafter"/>
</dbReference>
<evidence type="ECO:0000256" key="1">
    <source>
        <dbReference type="SAM" id="Phobius"/>
    </source>
</evidence>
<evidence type="ECO:0000313" key="3">
    <source>
        <dbReference type="Proteomes" id="UP001187315"/>
    </source>
</evidence>
<evidence type="ECO:0000313" key="2">
    <source>
        <dbReference type="EMBL" id="KAK2814910.1"/>
    </source>
</evidence>
<dbReference type="GO" id="GO:0007288">
    <property type="term" value="P:sperm axoneme assembly"/>
    <property type="evidence" value="ECO:0007669"/>
    <property type="project" value="TreeGrafter"/>
</dbReference>
<dbReference type="InterPro" id="IPR016024">
    <property type="entry name" value="ARM-type_fold"/>
</dbReference>
<dbReference type="GO" id="GO:0003351">
    <property type="term" value="P:epithelial cilium movement involved in extracellular fluid movement"/>
    <property type="evidence" value="ECO:0007669"/>
    <property type="project" value="TreeGrafter"/>
</dbReference>
<dbReference type="GO" id="GO:0008017">
    <property type="term" value="F:microtubule binding"/>
    <property type="evidence" value="ECO:0007669"/>
    <property type="project" value="TreeGrafter"/>
</dbReference>
<proteinExistence type="predicted"/>
<dbReference type="SMART" id="SM00185">
    <property type="entry name" value="ARM"/>
    <property type="match status" value="3"/>
</dbReference>
<comment type="caution">
    <text evidence="2">The sequence shown here is derived from an EMBL/GenBank/DDBJ whole genome shotgun (WGS) entry which is preliminary data.</text>
</comment>
<dbReference type="GO" id="GO:0005930">
    <property type="term" value="C:axoneme"/>
    <property type="evidence" value="ECO:0007669"/>
    <property type="project" value="TreeGrafter"/>
</dbReference>
<sequence length="534" mass="59130">MPTKRLKNTARGNFAFFSFYVFKRISLVCLFLFFFHCGIETLSQKHVLQVFEQYQKERKKFGQTVAELATRPQNIETLPNAYVMSILRPLLLDVFPTALQPAALVLGKLASYNYDLAEAVVRGELLHQLVYLLAKKKCFYKKAAALLLFTLAKHSPELAQAVVDCGGLKALVISLEVFHPKVKEATAWALGNITCYNGSLAQAVVDAGAVPLLVLCMQEPEIALKRISASTLSDISRHSPELAQIVMDTGAIAHLAQMSLHPDTKLKCQISKHSVDLAELVFEAEIFPTVLACLKDPDECVRQNDSTLKREITKYTPELSQMILNAGGVAAVNDFLWDSRGNKQLPGIMMLGYMAAHLGNLAMAVIVSKAATAWALGQIGHHTPKHARAVAMSNVLPKLLCLRLQVKAKKALKSVLQKCTYLRALEPLLYEAAKNVLKHIICQFSKVLPHDSKALRLFLTSGGLKKVQEIKAEPGSALLEYINAINVCFPKEMYYCSEHPCLAVLLSAVVLGWRVRSRALRGKCCHGWIRLFPV</sequence>
<dbReference type="PANTHER" id="PTHR23314:SF0">
    <property type="entry name" value="SPERM-ASSOCIATED ANTIGEN 6"/>
    <property type="match status" value="1"/>
</dbReference>
<dbReference type="GO" id="GO:0001669">
    <property type="term" value="C:acrosomal vesicle"/>
    <property type="evidence" value="ECO:0007669"/>
    <property type="project" value="TreeGrafter"/>
</dbReference>
<dbReference type="InterPro" id="IPR000225">
    <property type="entry name" value="Armadillo"/>
</dbReference>
<reference evidence="2" key="1">
    <citation type="submission" date="2023-08" db="EMBL/GenBank/DDBJ databases">
        <title>Pelteobagrus vachellii genome.</title>
        <authorList>
            <person name="Liu H."/>
        </authorList>
    </citation>
    <scope>NUCLEOTIDE SEQUENCE</scope>
    <source>
        <strain evidence="2">PRFRI_2022a</strain>
        <tissue evidence="2">Muscle</tissue>
    </source>
</reference>
<name>A0AA88IIA7_TACVA</name>
<keyword evidence="1" id="KW-1133">Transmembrane helix</keyword>
<feature type="transmembrane region" description="Helical" evidence="1">
    <location>
        <begin position="12"/>
        <end position="35"/>
    </location>
</feature>
<protein>
    <recommendedName>
        <fullName evidence="4">Sperm-associated antigen 6</fullName>
    </recommendedName>
</protein>
<dbReference type="Proteomes" id="UP001187315">
    <property type="component" value="Unassembled WGS sequence"/>
</dbReference>
<dbReference type="AlphaFoldDB" id="A0AA88IIA7"/>
<gene>
    <name evidence="2" type="ORF">Q7C36_023176</name>
</gene>